<dbReference type="Proteomes" id="UP000191342">
    <property type="component" value="Unassembled WGS sequence"/>
</dbReference>
<protein>
    <submittedName>
        <fullName evidence="4">Uncharacterized protein</fullName>
    </submittedName>
</protein>
<dbReference type="InterPro" id="IPR002347">
    <property type="entry name" value="SDR_fam"/>
</dbReference>
<name>A0A1V6SYK4_9EURO</name>
<dbReference type="PANTHER" id="PTHR43618">
    <property type="entry name" value="7-ALPHA-HYDROXYSTEROID DEHYDROGENASE"/>
    <property type="match status" value="1"/>
</dbReference>
<dbReference type="Gene3D" id="3.40.50.720">
    <property type="entry name" value="NAD(P)-binding Rossmann-like Domain"/>
    <property type="match status" value="2"/>
</dbReference>
<sequence>MRLPGDVRSKQRVDELVTALQRLEDHIDVLINCAGINRPRKAEASEFGSGQNDPDAVEKLLWHGLDDDEFQSTYSINVNGVYFFSTRMVALSRKSSAPTVIVIASIAGMLLKRQVITHCFACDAEADCRPGQLEHCRTPSPKLRHYTVQVSSPRTSHRKFDVPVLEVLCADASFNSFKIRVNTILPGIFPSEMTGVSAKPDLSDLIESNPQAAKAVARCPAGRAGVETEIVGPCFLLASASGGYMNNARLTIDRGRLMAAGSNDGVQMEDWTYVWYQ</sequence>
<dbReference type="InterPro" id="IPR036291">
    <property type="entry name" value="NAD(P)-bd_dom_sf"/>
</dbReference>
<gene>
    <name evidence="4" type="ORF">PENFLA_c020G06882</name>
</gene>
<keyword evidence="5" id="KW-1185">Reference proteome</keyword>
<evidence type="ECO:0000256" key="3">
    <source>
        <dbReference type="ARBA" id="ARBA00023002"/>
    </source>
</evidence>
<keyword evidence="2" id="KW-0521">NADP</keyword>
<dbReference type="EMBL" id="MLQL01000020">
    <property type="protein sequence ID" value="OQE18800.1"/>
    <property type="molecule type" value="Genomic_DNA"/>
</dbReference>
<accession>A0A1V6SYK4</accession>
<evidence type="ECO:0000313" key="4">
    <source>
        <dbReference type="EMBL" id="OQE18800.1"/>
    </source>
</evidence>
<dbReference type="Pfam" id="PF00106">
    <property type="entry name" value="adh_short"/>
    <property type="match status" value="1"/>
</dbReference>
<evidence type="ECO:0000256" key="1">
    <source>
        <dbReference type="ARBA" id="ARBA00006484"/>
    </source>
</evidence>
<dbReference type="PANTHER" id="PTHR43618:SF4">
    <property type="entry name" value="SHORT CHAIN DEHYDROGENASE_REDUCTASE FAMILY (AFU_ORTHOLOGUE AFUA_7G04540)"/>
    <property type="match status" value="1"/>
</dbReference>
<organism evidence="4 5">
    <name type="scientific">Penicillium flavigenum</name>
    <dbReference type="NCBI Taxonomy" id="254877"/>
    <lineage>
        <taxon>Eukaryota</taxon>
        <taxon>Fungi</taxon>
        <taxon>Dikarya</taxon>
        <taxon>Ascomycota</taxon>
        <taxon>Pezizomycotina</taxon>
        <taxon>Eurotiomycetes</taxon>
        <taxon>Eurotiomycetidae</taxon>
        <taxon>Eurotiales</taxon>
        <taxon>Aspergillaceae</taxon>
        <taxon>Penicillium</taxon>
    </lineage>
</organism>
<dbReference type="GO" id="GO:0016491">
    <property type="term" value="F:oxidoreductase activity"/>
    <property type="evidence" value="ECO:0007669"/>
    <property type="project" value="UniProtKB-KW"/>
</dbReference>
<comment type="caution">
    <text evidence="4">The sequence shown here is derived from an EMBL/GenBank/DDBJ whole genome shotgun (WGS) entry which is preliminary data.</text>
</comment>
<reference evidence="5" key="1">
    <citation type="journal article" date="2017" name="Nat. Microbiol.">
        <title>Global analysis of biosynthetic gene clusters reveals vast potential of secondary metabolite production in Penicillium species.</title>
        <authorList>
            <person name="Nielsen J.C."/>
            <person name="Grijseels S."/>
            <person name="Prigent S."/>
            <person name="Ji B."/>
            <person name="Dainat J."/>
            <person name="Nielsen K.F."/>
            <person name="Frisvad J.C."/>
            <person name="Workman M."/>
            <person name="Nielsen J."/>
        </authorList>
    </citation>
    <scope>NUCLEOTIDE SEQUENCE [LARGE SCALE GENOMIC DNA]</scope>
    <source>
        <strain evidence="5">IBT 14082</strain>
    </source>
</reference>
<dbReference type="InterPro" id="IPR052178">
    <property type="entry name" value="Sec_Metab_Biosynth_SDR"/>
</dbReference>
<dbReference type="AlphaFoldDB" id="A0A1V6SYK4"/>
<proteinExistence type="inferred from homology"/>
<evidence type="ECO:0000256" key="2">
    <source>
        <dbReference type="ARBA" id="ARBA00022857"/>
    </source>
</evidence>
<dbReference type="SUPFAM" id="SSF51735">
    <property type="entry name" value="NAD(P)-binding Rossmann-fold domains"/>
    <property type="match status" value="1"/>
</dbReference>
<comment type="similarity">
    <text evidence="1">Belongs to the short-chain dehydrogenases/reductases (SDR) family.</text>
</comment>
<dbReference type="PRINTS" id="PR00081">
    <property type="entry name" value="GDHRDH"/>
</dbReference>
<evidence type="ECO:0000313" key="5">
    <source>
        <dbReference type="Proteomes" id="UP000191342"/>
    </source>
</evidence>
<dbReference type="STRING" id="254877.A0A1V6SYK4"/>
<dbReference type="OrthoDB" id="3819888at2759"/>
<keyword evidence="3" id="KW-0560">Oxidoreductase</keyword>